<dbReference type="Pfam" id="PF00005">
    <property type="entry name" value="ABC_tran"/>
    <property type="match status" value="1"/>
</dbReference>
<dbReference type="InterPro" id="IPR003593">
    <property type="entry name" value="AAA+_ATPase"/>
</dbReference>
<accession>A0A3B0CMV3</accession>
<proteinExistence type="predicted"/>
<gene>
    <name evidence="5" type="ORF">D7M11_01135</name>
</gene>
<evidence type="ECO:0000256" key="3">
    <source>
        <dbReference type="ARBA" id="ARBA00022840"/>
    </source>
</evidence>
<name>A0A3B0CMV3_9BACL</name>
<organism evidence="5 6">
    <name type="scientific">Paenibacillus ginsengarvi</name>
    <dbReference type="NCBI Taxonomy" id="400777"/>
    <lineage>
        <taxon>Bacteria</taxon>
        <taxon>Bacillati</taxon>
        <taxon>Bacillota</taxon>
        <taxon>Bacilli</taxon>
        <taxon>Bacillales</taxon>
        <taxon>Paenibacillaceae</taxon>
        <taxon>Paenibacillus</taxon>
    </lineage>
</organism>
<dbReference type="Gene3D" id="3.40.50.300">
    <property type="entry name" value="P-loop containing nucleotide triphosphate hydrolases"/>
    <property type="match status" value="1"/>
</dbReference>
<comment type="caution">
    <text evidence="5">The sequence shown here is derived from an EMBL/GenBank/DDBJ whole genome shotgun (WGS) entry which is preliminary data.</text>
</comment>
<dbReference type="PROSITE" id="PS50893">
    <property type="entry name" value="ABC_TRANSPORTER_2"/>
    <property type="match status" value="1"/>
</dbReference>
<dbReference type="GO" id="GO:0016887">
    <property type="term" value="F:ATP hydrolysis activity"/>
    <property type="evidence" value="ECO:0007669"/>
    <property type="project" value="InterPro"/>
</dbReference>
<keyword evidence="2" id="KW-0547">Nucleotide-binding</keyword>
<dbReference type="EMBL" id="RBAH01000001">
    <property type="protein sequence ID" value="RKN87005.1"/>
    <property type="molecule type" value="Genomic_DNA"/>
</dbReference>
<protein>
    <submittedName>
        <fullName evidence="5">ABC transporter ATP-binding protein</fullName>
    </submittedName>
</protein>
<sequence>MDEAKPSVVLQEVSHVYVSGKTAFLALERIGFTLQAGEFVSLVGPSGCGKTTLLSIVAGLIAPTAGRVEVGGKAVTGPSRQIGYMLQHDYLFPWRTILDNSLIGLELHGNITEGQRSEALGLLAEMGLGDVAGQYPHQLSGGMRQRVALVRTLVTSPDILLLDEPFSALDYQTKLQLEQLIADTLRKWGKSALLVTHDISEAIAMSDRIIVMDRRPGRLRRDIRIPEEIRAASPMKAREMPGFHRLFGEIWNEFEDMEARREPL</sequence>
<dbReference type="AlphaFoldDB" id="A0A3B0CMV3"/>
<keyword evidence="6" id="KW-1185">Reference proteome</keyword>
<evidence type="ECO:0000313" key="5">
    <source>
        <dbReference type="EMBL" id="RKN87005.1"/>
    </source>
</evidence>
<reference evidence="5 6" key="1">
    <citation type="journal article" date="2007" name="Int. J. Syst. Evol. Microbiol.">
        <title>Paenibacillus ginsengarvi sp. nov., isolated from soil from ginseng cultivation.</title>
        <authorList>
            <person name="Yoon M.H."/>
            <person name="Ten L.N."/>
            <person name="Im W.T."/>
        </authorList>
    </citation>
    <scope>NUCLEOTIDE SEQUENCE [LARGE SCALE GENOMIC DNA]</scope>
    <source>
        <strain evidence="5 6">KCTC 13059</strain>
    </source>
</reference>
<dbReference type="InterPro" id="IPR050166">
    <property type="entry name" value="ABC_transporter_ATP-bind"/>
</dbReference>
<dbReference type="PANTHER" id="PTHR42788">
    <property type="entry name" value="TAURINE IMPORT ATP-BINDING PROTEIN-RELATED"/>
    <property type="match status" value="1"/>
</dbReference>
<dbReference type="InterPro" id="IPR027417">
    <property type="entry name" value="P-loop_NTPase"/>
</dbReference>
<dbReference type="PROSITE" id="PS00211">
    <property type="entry name" value="ABC_TRANSPORTER_1"/>
    <property type="match status" value="1"/>
</dbReference>
<dbReference type="InterPro" id="IPR003439">
    <property type="entry name" value="ABC_transporter-like_ATP-bd"/>
</dbReference>
<dbReference type="Proteomes" id="UP000282311">
    <property type="component" value="Unassembled WGS sequence"/>
</dbReference>
<feature type="domain" description="ABC transporter" evidence="4">
    <location>
        <begin position="8"/>
        <end position="239"/>
    </location>
</feature>
<dbReference type="CDD" id="cd03293">
    <property type="entry name" value="ABC_NrtD_SsuB_transporters"/>
    <property type="match status" value="1"/>
</dbReference>
<dbReference type="RefSeq" id="WP_120745713.1">
    <property type="nucleotide sequence ID" value="NZ_RBAH01000001.1"/>
</dbReference>
<evidence type="ECO:0000313" key="6">
    <source>
        <dbReference type="Proteomes" id="UP000282311"/>
    </source>
</evidence>
<evidence type="ECO:0000259" key="4">
    <source>
        <dbReference type="PROSITE" id="PS50893"/>
    </source>
</evidence>
<evidence type="ECO:0000256" key="2">
    <source>
        <dbReference type="ARBA" id="ARBA00022741"/>
    </source>
</evidence>
<dbReference type="OrthoDB" id="18967at2"/>
<dbReference type="SUPFAM" id="SSF52540">
    <property type="entry name" value="P-loop containing nucleoside triphosphate hydrolases"/>
    <property type="match status" value="1"/>
</dbReference>
<dbReference type="InterPro" id="IPR017871">
    <property type="entry name" value="ABC_transporter-like_CS"/>
</dbReference>
<dbReference type="GO" id="GO:0005524">
    <property type="term" value="F:ATP binding"/>
    <property type="evidence" value="ECO:0007669"/>
    <property type="project" value="UniProtKB-KW"/>
</dbReference>
<keyword evidence="3 5" id="KW-0067">ATP-binding</keyword>
<keyword evidence="1" id="KW-0813">Transport</keyword>
<dbReference type="SMART" id="SM00382">
    <property type="entry name" value="AAA"/>
    <property type="match status" value="1"/>
</dbReference>
<evidence type="ECO:0000256" key="1">
    <source>
        <dbReference type="ARBA" id="ARBA00022448"/>
    </source>
</evidence>
<dbReference type="PANTHER" id="PTHR42788:SF21">
    <property type="entry name" value="ABC TRANSPORTER ATP-BINDING PROTEIN"/>
    <property type="match status" value="1"/>
</dbReference>